<name>A0A8K0TE76_9PEZI</name>
<accession>A0A8K0TE76</accession>
<organism evidence="3 4">
    <name type="scientific">Plectosphaerella cucumerina</name>
    <dbReference type="NCBI Taxonomy" id="40658"/>
    <lineage>
        <taxon>Eukaryota</taxon>
        <taxon>Fungi</taxon>
        <taxon>Dikarya</taxon>
        <taxon>Ascomycota</taxon>
        <taxon>Pezizomycotina</taxon>
        <taxon>Sordariomycetes</taxon>
        <taxon>Hypocreomycetidae</taxon>
        <taxon>Glomerellales</taxon>
        <taxon>Plectosphaerellaceae</taxon>
        <taxon>Plectosphaerella</taxon>
    </lineage>
</organism>
<gene>
    <name evidence="3" type="ORF">B0T11DRAFT_105148</name>
</gene>
<reference evidence="3" key="1">
    <citation type="journal article" date="2021" name="Nat. Commun.">
        <title>Genetic determinants of endophytism in the Arabidopsis root mycobiome.</title>
        <authorList>
            <person name="Mesny F."/>
            <person name="Miyauchi S."/>
            <person name="Thiergart T."/>
            <person name="Pickel B."/>
            <person name="Atanasova L."/>
            <person name="Karlsson M."/>
            <person name="Huettel B."/>
            <person name="Barry K.W."/>
            <person name="Haridas S."/>
            <person name="Chen C."/>
            <person name="Bauer D."/>
            <person name="Andreopoulos W."/>
            <person name="Pangilinan J."/>
            <person name="LaButti K."/>
            <person name="Riley R."/>
            <person name="Lipzen A."/>
            <person name="Clum A."/>
            <person name="Drula E."/>
            <person name="Henrissat B."/>
            <person name="Kohler A."/>
            <person name="Grigoriev I.V."/>
            <person name="Martin F.M."/>
            <person name="Hacquard S."/>
        </authorList>
    </citation>
    <scope>NUCLEOTIDE SEQUENCE</scope>
    <source>
        <strain evidence="3">MPI-CAGE-AT-0016</strain>
    </source>
</reference>
<sequence>MHVGIVRASASIPCVCSRCCARASHRDRRPLPDRPIHLQRLACSPPARVDLRWPGPSDWYVTLSANGRPGRPREPQPVKPRSFPAADYGRQRRCLSSGGKNKKGGRRKGTLHRPCFSGSGYGDWRDDVDGATCRYRRPSLAELSLFPDMLPGFGGLSCICLVVAGIFLAGLALGSCMELPNQRHSALTARSLKLRSS</sequence>
<feature type="region of interest" description="Disordered" evidence="1">
    <location>
        <begin position="90"/>
        <end position="111"/>
    </location>
</feature>
<evidence type="ECO:0000256" key="2">
    <source>
        <dbReference type="SAM" id="Phobius"/>
    </source>
</evidence>
<evidence type="ECO:0000313" key="4">
    <source>
        <dbReference type="Proteomes" id="UP000813385"/>
    </source>
</evidence>
<comment type="caution">
    <text evidence="3">The sequence shown here is derived from an EMBL/GenBank/DDBJ whole genome shotgun (WGS) entry which is preliminary data.</text>
</comment>
<proteinExistence type="predicted"/>
<protein>
    <submittedName>
        <fullName evidence="3">Uncharacterized protein</fullName>
    </submittedName>
</protein>
<feature type="compositionally biased region" description="Basic residues" evidence="1">
    <location>
        <begin position="100"/>
        <end position="111"/>
    </location>
</feature>
<keyword evidence="2" id="KW-0812">Transmembrane</keyword>
<feature type="region of interest" description="Disordered" evidence="1">
    <location>
        <begin position="65"/>
        <end position="84"/>
    </location>
</feature>
<dbReference type="EMBL" id="JAGPXD010000004">
    <property type="protein sequence ID" value="KAH7358531.1"/>
    <property type="molecule type" value="Genomic_DNA"/>
</dbReference>
<evidence type="ECO:0000313" key="3">
    <source>
        <dbReference type="EMBL" id="KAH7358531.1"/>
    </source>
</evidence>
<dbReference type="Proteomes" id="UP000813385">
    <property type="component" value="Unassembled WGS sequence"/>
</dbReference>
<keyword evidence="4" id="KW-1185">Reference proteome</keyword>
<feature type="transmembrane region" description="Helical" evidence="2">
    <location>
        <begin position="153"/>
        <end position="173"/>
    </location>
</feature>
<evidence type="ECO:0000256" key="1">
    <source>
        <dbReference type="SAM" id="MobiDB-lite"/>
    </source>
</evidence>
<keyword evidence="2" id="KW-1133">Transmembrane helix</keyword>
<keyword evidence="2" id="KW-0472">Membrane</keyword>
<dbReference type="AlphaFoldDB" id="A0A8K0TE76"/>